<dbReference type="AlphaFoldDB" id="A0A1S2VGC1"/>
<reference evidence="7 8" key="1">
    <citation type="submission" date="2016-10" db="EMBL/GenBank/DDBJ databases">
        <title>Arsenicibacter rosenii gen. nov., sp. nov., an efficient arsenic-methylating bacterium isolated from an arsenic-contaminated paddy soil.</title>
        <authorList>
            <person name="Huang K."/>
        </authorList>
    </citation>
    <scope>NUCLEOTIDE SEQUENCE [LARGE SCALE GENOMIC DNA]</scope>
    <source>
        <strain evidence="7 8">SM-1</strain>
    </source>
</reference>
<keyword evidence="4 6" id="KW-1133">Transmembrane helix</keyword>
<dbReference type="RefSeq" id="WP_071505027.1">
    <property type="nucleotide sequence ID" value="NZ_MORL01000013.1"/>
</dbReference>
<keyword evidence="8" id="KW-1185">Reference proteome</keyword>
<dbReference type="OrthoDB" id="679767at2"/>
<feature type="transmembrane region" description="Helical" evidence="6">
    <location>
        <begin position="106"/>
        <end position="134"/>
    </location>
</feature>
<dbReference type="Pfam" id="PF01810">
    <property type="entry name" value="LysE"/>
    <property type="match status" value="1"/>
</dbReference>
<dbReference type="GO" id="GO:0005886">
    <property type="term" value="C:plasma membrane"/>
    <property type="evidence" value="ECO:0007669"/>
    <property type="project" value="UniProtKB-SubCell"/>
</dbReference>
<name>A0A1S2VGC1_9BACT</name>
<feature type="transmembrane region" description="Helical" evidence="6">
    <location>
        <begin position="146"/>
        <end position="166"/>
    </location>
</feature>
<feature type="transmembrane region" description="Helical" evidence="6">
    <location>
        <begin position="39"/>
        <end position="59"/>
    </location>
</feature>
<organism evidence="7 8">
    <name type="scientific">Arsenicibacter rosenii</name>
    <dbReference type="NCBI Taxonomy" id="1750698"/>
    <lineage>
        <taxon>Bacteria</taxon>
        <taxon>Pseudomonadati</taxon>
        <taxon>Bacteroidota</taxon>
        <taxon>Cytophagia</taxon>
        <taxon>Cytophagales</taxon>
        <taxon>Spirosomataceae</taxon>
        <taxon>Arsenicibacter</taxon>
    </lineage>
</organism>
<dbReference type="PANTHER" id="PTHR30086">
    <property type="entry name" value="ARGININE EXPORTER PROTEIN ARGO"/>
    <property type="match status" value="1"/>
</dbReference>
<keyword evidence="2" id="KW-1003">Cell membrane</keyword>
<keyword evidence="5 6" id="KW-0472">Membrane</keyword>
<evidence type="ECO:0000256" key="3">
    <source>
        <dbReference type="ARBA" id="ARBA00022692"/>
    </source>
</evidence>
<dbReference type="GO" id="GO:0015171">
    <property type="term" value="F:amino acid transmembrane transporter activity"/>
    <property type="evidence" value="ECO:0007669"/>
    <property type="project" value="TreeGrafter"/>
</dbReference>
<dbReference type="Proteomes" id="UP000181790">
    <property type="component" value="Unassembled WGS sequence"/>
</dbReference>
<evidence type="ECO:0000256" key="4">
    <source>
        <dbReference type="ARBA" id="ARBA00022989"/>
    </source>
</evidence>
<gene>
    <name evidence="7" type="ORF">BLX24_20260</name>
</gene>
<feature type="transmembrane region" description="Helical" evidence="6">
    <location>
        <begin position="178"/>
        <end position="200"/>
    </location>
</feature>
<evidence type="ECO:0000313" key="8">
    <source>
        <dbReference type="Proteomes" id="UP000181790"/>
    </source>
</evidence>
<comment type="subcellular location">
    <subcellularLocation>
        <location evidence="1">Cell membrane</location>
        <topology evidence="1">Multi-pass membrane protein</topology>
    </subcellularLocation>
</comment>
<evidence type="ECO:0000256" key="1">
    <source>
        <dbReference type="ARBA" id="ARBA00004651"/>
    </source>
</evidence>
<evidence type="ECO:0000256" key="2">
    <source>
        <dbReference type="ARBA" id="ARBA00022475"/>
    </source>
</evidence>
<dbReference type="EMBL" id="MORL01000013">
    <property type="protein sequence ID" value="OIN57315.1"/>
    <property type="molecule type" value="Genomic_DNA"/>
</dbReference>
<feature type="transmembrane region" description="Helical" evidence="6">
    <location>
        <begin position="71"/>
        <end position="94"/>
    </location>
</feature>
<dbReference type="PANTHER" id="PTHR30086:SF20">
    <property type="entry name" value="ARGININE EXPORTER PROTEIN ARGO-RELATED"/>
    <property type="match status" value="1"/>
</dbReference>
<comment type="caution">
    <text evidence="7">The sequence shown here is derived from an EMBL/GenBank/DDBJ whole genome shotgun (WGS) entry which is preliminary data.</text>
</comment>
<proteinExistence type="predicted"/>
<dbReference type="InterPro" id="IPR001123">
    <property type="entry name" value="LeuE-type"/>
</dbReference>
<sequence>MIEALFYGLITGVLLCWTFGTVFFSLLQNSVDNGYKAGMKIAFGVVVCDSLFIASALFGTSFLPKIDGFELAISIIGVIFLSVMGIANLVKGVPRLAYPTTRFGNFLYYFWIGFLLNGLNPVNFLTWVGLTAYLRKSLHYDLDEQIGFLAMSVLAIFLTQTAIAVSAHKLKRLFTPRVILIFNRVTGVIFLAVAIQLAYLRVYVPLMAMMNK</sequence>
<keyword evidence="3 6" id="KW-0812">Transmembrane</keyword>
<feature type="transmembrane region" description="Helical" evidence="6">
    <location>
        <begin position="6"/>
        <end position="27"/>
    </location>
</feature>
<accession>A0A1S2VGC1</accession>
<evidence type="ECO:0000256" key="6">
    <source>
        <dbReference type="SAM" id="Phobius"/>
    </source>
</evidence>
<evidence type="ECO:0000313" key="7">
    <source>
        <dbReference type="EMBL" id="OIN57315.1"/>
    </source>
</evidence>
<protein>
    <submittedName>
        <fullName evidence="7">Lysine transporter LysE</fullName>
    </submittedName>
</protein>
<evidence type="ECO:0000256" key="5">
    <source>
        <dbReference type="ARBA" id="ARBA00023136"/>
    </source>
</evidence>